<dbReference type="AlphaFoldDB" id="A0A4Y8LLD2"/>
<reference evidence="2 3" key="1">
    <citation type="submission" date="2019-03" db="EMBL/GenBank/DDBJ databases">
        <authorList>
            <person name="Yang Y."/>
        </authorList>
    </citation>
    <scope>NUCLEOTIDE SEQUENCE [LARGE SCALE GENOMIC DNA]</scope>
    <source>
        <strain evidence="2 3">ASL-1</strain>
    </source>
</reference>
<gene>
    <name evidence="2" type="ORF">E2626_02980</name>
</gene>
<organism evidence="2 3">
    <name type="scientific">Jeotgalibacillus salarius</name>
    <dbReference type="NCBI Taxonomy" id="546023"/>
    <lineage>
        <taxon>Bacteria</taxon>
        <taxon>Bacillati</taxon>
        <taxon>Bacillota</taxon>
        <taxon>Bacilli</taxon>
        <taxon>Bacillales</taxon>
        <taxon>Caryophanaceae</taxon>
        <taxon>Jeotgalibacillus</taxon>
    </lineage>
</organism>
<dbReference type="Proteomes" id="UP000297776">
    <property type="component" value="Unassembled WGS sequence"/>
</dbReference>
<dbReference type="OrthoDB" id="2476294at2"/>
<feature type="region of interest" description="Disordered" evidence="1">
    <location>
        <begin position="46"/>
        <end position="103"/>
    </location>
</feature>
<dbReference type="EMBL" id="SORX01000002">
    <property type="protein sequence ID" value="TFE02783.1"/>
    <property type="molecule type" value="Genomic_DNA"/>
</dbReference>
<keyword evidence="3" id="KW-1185">Reference proteome</keyword>
<evidence type="ECO:0000313" key="3">
    <source>
        <dbReference type="Proteomes" id="UP000297776"/>
    </source>
</evidence>
<evidence type="ECO:0000256" key="1">
    <source>
        <dbReference type="SAM" id="MobiDB-lite"/>
    </source>
</evidence>
<protein>
    <submittedName>
        <fullName evidence="2">RNA polymerase subunit sigma</fullName>
    </submittedName>
</protein>
<comment type="caution">
    <text evidence="2">The sequence shown here is derived from an EMBL/GenBank/DDBJ whole genome shotgun (WGS) entry which is preliminary data.</text>
</comment>
<feature type="compositionally biased region" description="Basic and acidic residues" evidence="1">
    <location>
        <begin position="46"/>
        <end position="82"/>
    </location>
</feature>
<evidence type="ECO:0000313" key="2">
    <source>
        <dbReference type="EMBL" id="TFE02783.1"/>
    </source>
</evidence>
<accession>A0A4Y8LLD2</accession>
<sequence length="103" mass="11873">MSLKLIELQVAIPKTVDAGKLADQQQQQSAINQSQMAALAEKERLRKMESVNRFGESEKTKDKRDRERNEQSETPENQHVEENMTMIETQSHPFKGRRVDFSG</sequence>
<name>A0A4Y8LLD2_9BACL</name>
<proteinExistence type="predicted"/>
<dbReference type="RefSeq" id="WP_134379526.1">
    <property type="nucleotide sequence ID" value="NZ_SORX01000002.1"/>
</dbReference>